<evidence type="ECO:0000256" key="2">
    <source>
        <dbReference type="ARBA" id="ARBA00022692"/>
    </source>
</evidence>
<keyword evidence="8" id="KW-1185">Reference proteome</keyword>
<feature type="transmembrane region" description="Helical" evidence="5">
    <location>
        <begin position="20"/>
        <end position="42"/>
    </location>
</feature>
<keyword evidence="2 5" id="KW-0812">Transmembrane</keyword>
<feature type="transmembrane region" description="Helical" evidence="5">
    <location>
        <begin position="140"/>
        <end position="161"/>
    </location>
</feature>
<feature type="transmembrane region" description="Helical" evidence="5">
    <location>
        <begin position="380"/>
        <end position="396"/>
    </location>
</feature>
<feature type="transmembrane region" description="Helical" evidence="5">
    <location>
        <begin position="300"/>
        <end position="321"/>
    </location>
</feature>
<name>A0A813AFB7_9DINO</name>
<accession>A0A813AFB7</accession>
<keyword evidence="4 5" id="KW-0472">Membrane</keyword>
<evidence type="ECO:0000256" key="1">
    <source>
        <dbReference type="ARBA" id="ARBA00004141"/>
    </source>
</evidence>
<evidence type="ECO:0000256" key="4">
    <source>
        <dbReference type="ARBA" id="ARBA00023136"/>
    </source>
</evidence>
<feature type="domain" description="Amino acid transporter transmembrane" evidence="6">
    <location>
        <begin position="187"/>
        <end position="450"/>
    </location>
</feature>
<feature type="transmembrane region" description="Helical" evidence="5">
    <location>
        <begin position="434"/>
        <end position="453"/>
    </location>
</feature>
<evidence type="ECO:0000259" key="6">
    <source>
        <dbReference type="Pfam" id="PF01490"/>
    </source>
</evidence>
<evidence type="ECO:0000313" key="7">
    <source>
        <dbReference type="EMBL" id="CAE7864330.1"/>
    </source>
</evidence>
<dbReference type="GO" id="GO:0016020">
    <property type="term" value="C:membrane"/>
    <property type="evidence" value="ECO:0007669"/>
    <property type="project" value="UniProtKB-SubCell"/>
</dbReference>
<organism evidence="7 8">
    <name type="scientific">Symbiodinium necroappetens</name>
    <dbReference type="NCBI Taxonomy" id="1628268"/>
    <lineage>
        <taxon>Eukaryota</taxon>
        <taxon>Sar</taxon>
        <taxon>Alveolata</taxon>
        <taxon>Dinophyceae</taxon>
        <taxon>Suessiales</taxon>
        <taxon>Symbiodiniaceae</taxon>
        <taxon>Symbiodinium</taxon>
    </lineage>
</organism>
<evidence type="ECO:0000313" key="8">
    <source>
        <dbReference type="Proteomes" id="UP000601435"/>
    </source>
</evidence>
<dbReference type="PANTHER" id="PTHR22950">
    <property type="entry name" value="AMINO ACID TRANSPORTER"/>
    <property type="match status" value="1"/>
</dbReference>
<gene>
    <name evidence="7" type="ORF">SNEC2469_LOCUS27513</name>
</gene>
<dbReference type="InterPro" id="IPR013057">
    <property type="entry name" value="AA_transpt_TM"/>
</dbReference>
<reference evidence="7" key="1">
    <citation type="submission" date="2021-02" db="EMBL/GenBank/DDBJ databases">
        <authorList>
            <person name="Dougan E. K."/>
            <person name="Rhodes N."/>
            <person name="Thang M."/>
            <person name="Chan C."/>
        </authorList>
    </citation>
    <scope>NUCLEOTIDE SEQUENCE</scope>
</reference>
<protein>
    <recommendedName>
        <fullName evidence="6">Amino acid transporter transmembrane domain-containing protein</fullName>
    </recommendedName>
</protein>
<sequence>MQQALLVQPQQQAPLRYPIFWTICNLVNNIVGAGFLALPWCLKELKEGTATDHPAVVFLILLVLVGLLHGVSFWLHGRACEHVRNVGPQQGDTTYLAAQSLLPHRMMDWVEECGIYVAMAAALILLAIYRYKKPLFRAELGLRGVFFWILVALVFVLWFALPDPHNPAESKGNPADFRSSWRWGLLAVIFLYLPLSCQLHLMPLGILSMLAVLVGILSVLLALEPNHDPNRQLQESATNLVTRPAAHPPVPASTEQSTFQAYLKVWSILLVSLTAHYNAPKYYGELGPGNQLQNFRRAVCVSYIVVSFAYLWCGTMGYQMYGSDTQQDLLNNLSGSWKAPLTHGFYLLILWADFPKVIIGMRQLSGSLCRRCLNRQLTDQFELLLLIIASLGWFLPLTDILAVKGALFGSLMVYVIPASIILRGNISPQPSRWEVGLSWIVTFAGLLLFLTQAKEITFELAQWVTSGSHKKTKALFQFASM</sequence>
<dbReference type="GO" id="GO:0015179">
    <property type="term" value="F:L-amino acid transmembrane transporter activity"/>
    <property type="evidence" value="ECO:0007669"/>
    <property type="project" value="TreeGrafter"/>
</dbReference>
<feature type="transmembrane region" description="Helical" evidence="5">
    <location>
        <begin position="341"/>
        <end position="359"/>
    </location>
</feature>
<dbReference type="Proteomes" id="UP000601435">
    <property type="component" value="Unassembled WGS sequence"/>
</dbReference>
<proteinExistence type="predicted"/>
<keyword evidence="3 5" id="KW-1133">Transmembrane helix</keyword>
<feature type="transmembrane region" description="Helical" evidence="5">
    <location>
        <begin position="204"/>
        <end position="223"/>
    </location>
</feature>
<feature type="transmembrane region" description="Helical" evidence="5">
    <location>
        <begin position="54"/>
        <end position="75"/>
    </location>
</feature>
<feature type="transmembrane region" description="Helical" evidence="5">
    <location>
        <begin position="109"/>
        <end position="128"/>
    </location>
</feature>
<evidence type="ECO:0000256" key="5">
    <source>
        <dbReference type="SAM" id="Phobius"/>
    </source>
</evidence>
<dbReference type="OrthoDB" id="28208at2759"/>
<dbReference type="AlphaFoldDB" id="A0A813AFB7"/>
<evidence type="ECO:0000256" key="3">
    <source>
        <dbReference type="ARBA" id="ARBA00022989"/>
    </source>
</evidence>
<comment type="subcellular location">
    <subcellularLocation>
        <location evidence="1">Membrane</location>
        <topology evidence="1">Multi-pass membrane protein</topology>
    </subcellularLocation>
</comment>
<comment type="caution">
    <text evidence="7">The sequence shown here is derived from an EMBL/GenBank/DDBJ whole genome shotgun (WGS) entry which is preliminary data.</text>
</comment>
<dbReference type="Pfam" id="PF01490">
    <property type="entry name" value="Aa_trans"/>
    <property type="match status" value="1"/>
</dbReference>
<feature type="transmembrane region" description="Helical" evidence="5">
    <location>
        <begin position="402"/>
        <end position="422"/>
    </location>
</feature>
<dbReference type="EMBL" id="CAJNJA010058050">
    <property type="protein sequence ID" value="CAE7864330.1"/>
    <property type="molecule type" value="Genomic_DNA"/>
</dbReference>